<gene>
    <name evidence="1" type="ORF">H4R21_005873</name>
</gene>
<evidence type="ECO:0000313" key="2">
    <source>
        <dbReference type="Proteomes" id="UP001140087"/>
    </source>
</evidence>
<evidence type="ECO:0000313" key="1">
    <source>
        <dbReference type="EMBL" id="KAJ2793502.1"/>
    </source>
</evidence>
<accession>A0ACC1KR81</accession>
<comment type="caution">
    <text evidence="1">The sequence shown here is derived from an EMBL/GenBank/DDBJ whole genome shotgun (WGS) entry which is preliminary data.</text>
</comment>
<protein>
    <submittedName>
        <fullName evidence="1">Uncharacterized protein</fullName>
    </submittedName>
</protein>
<dbReference type="EMBL" id="JANBUN010002857">
    <property type="protein sequence ID" value="KAJ2793502.1"/>
    <property type="molecule type" value="Genomic_DNA"/>
</dbReference>
<keyword evidence="2" id="KW-1185">Reference proteome</keyword>
<organism evidence="1 2">
    <name type="scientific">Coemansia helicoidea</name>
    <dbReference type="NCBI Taxonomy" id="1286919"/>
    <lineage>
        <taxon>Eukaryota</taxon>
        <taxon>Fungi</taxon>
        <taxon>Fungi incertae sedis</taxon>
        <taxon>Zoopagomycota</taxon>
        <taxon>Kickxellomycotina</taxon>
        <taxon>Kickxellomycetes</taxon>
        <taxon>Kickxellales</taxon>
        <taxon>Kickxellaceae</taxon>
        <taxon>Coemansia</taxon>
    </lineage>
</organism>
<dbReference type="Proteomes" id="UP001140087">
    <property type="component" value="Unassembled WGS sequence"/>
</dbReference>
<reference evidence="1" key="1">
    <citation type="submission" date="2022-07" db="EMBL/GenBank/DDBJ databases">
        <title>Phylogenomic reconstructions and comparative analyses of Kickxellomycotina fungi.</title>
        <authorList>
            <person name="Reynolds N.K."/>
            <person name="Stajich J.E."/>
            <person name="Barry K."/>
            <person name="Grigoriev I.V."/>
            <person name="Crous P."/>
            <person name="Smith M.E."/>
        </authorList>
    </citation>
    <scope>NUCLEOTIDE SEQUENCE</scope>
    <source>
        <strain evidence="1">BCRC 34780</strain>
    </source>
</reference>
<sequence>MIRHPPVATAVTQKDVDELAAMHHRLLARIQGARADAPPPGAGRGDRRAATPVDGFSVERARRQNRTTRERLGLA</sequence>
<name>A0ACC1KR81_9FUNG</name>
<proteinExistence type="predicted"/>